<accession>A0ABP9NFS3</accession>
<sequence length="414" mass="43944">MSAAAEPKGRELAGQELVEDLRALARVPSAVPMGAQTLIAPDDPVLLAYHRALRPRFAALAERVPGARVVDLPLEQFAVHVRAEAPGPALMLMAYTPTQHHNQMADPWSGDLRPTPDGDDLAVYGQGVTQNKAHQAVLLELLRRLAATGGIARGSLWLCVNNEGRSSHGCSIAILEALPAAPDLVVELFCTDFAVTVGNRGRVDIHVDLQGRATHSSTPPAAGRVIDAAADVVVALRELDRRAAAHTHPELGAEQVVPYLVSYDPLAPHTLPSRARITVDRRLLPGTSPTQATAELAAGLRERLGDAPHGCAMTVTEGVAMLPHQLDADRRDVLAPLEDAIRARLGEVRHRVYGGTFDAGGPSGHGVPTVMFGVPDAGGLLDDDYLALAALQDEADIVHDAVVRYLGTSERSPQ</sequence>
<dbReference type="SUPFAM" id="SSF53187">
    <property type="entry name" value="Zn-dependent exopeptidases"/>
    <property type="match status" value="1"/>
</dbReference>
<dbReference type="Gene3D" id="3.40.630.10">
    <property type="entry name" value="Zn peptidases"/>
    <property type="match status" value="1"/>
</dbReference>
<evidence type="ECO:0000313" key="5">
    <source>
        <dbReference type="Proteomes" id="UP001500804"/>
    </source>
</evidence>
<keyword evidence="2" id="KW-0378">Hydrolase</keyword>
<evidence type="ECO:0000259" key="3">
    <source>
        <dbReference type="Pfam" id="PF07687"/>
    </source>
</evidence>
<dbReference type="InterPro" id="IPR050072">
    <property type="entry name" value="Peptidase_M20A"/>
</dbReference>
<feature type="domain" description="Peptidase M20 dimerisation" evidence="3">
    <location>
        <begin position="197"/>
        <end position="304"/>
    </location>
</feature>
<dbReference type="SUPFAM" id="SSF55031">
    <property type="entry name" value="Bacterial exopeptidase dimerisation domain"/>
    <property type="match status" value="1"/>
</dbReference>
<dbReference type="Pfam" id="PF07687">
    <property type="entry name" value="M20_dimer"/>
    <property type="match status" value="1"/>
</dbReference>
<keyword evidence="5" id="KW-1185">Reference proteome</keyword>
<protein>
    <recommendedName>
        <fullName evidence="3">Peptidase M20 dimerisation domain-containing protein</fullName>
    </recommendedName>
</protein>
<keyword evidence="1" id="KW-0479">Metal-binding</keyword>
<proteinExistence type="predicted"/>
<comment type="caution">
    <text evidence="4">The sequence shown here is derived from an EMBL/GenBank/DDBJ whole genome shotgun (WGS) entry which is preliminary data.</text>
</comment>
<dbReference type="Gene3D" id="3.30.70.360">
    <property type="match status" value="1"/>
</dbReference>
<gene>
    <name evidence="4" type="ORF">GCM10023320_20330</name>
</gene>
<dbReference type="EMBL" id="BAABJO010000006">
    <property type="protein sequence ID" value="GAA5117609.1"/>
    <property type="molecule type" value="Genomic_DNA"/>
</dbReference>
<dbReference type="PANTHER" id="PTHR43808:SF32">
    <property type="entry name" value="ARGE_DAPE-RELATED DEACYLASE"/>
    <property type="match status" value="1"/>
</dbReference>
<organism evidence="4 5">
    <name type="scientific">Pseudonocardia adelaidensis</name>
    <dbReference type="NCBI Taxonomy" id="648754"/>
    <lineage>
        <taxon>Bacteria</taxon>
        <taxon>Bacillati</taxon>
        <taxon>Actinomycetota</taxon>
        <taxon>Actinomycetes</taxon>
        <taxon>Pseudonocardiales</taxon>
        <taxon>Pseudonocardiaceae</taxon>
        <taxon>Pseudonocardia</taxon>
    </lineage>
</organism>
<dbReference type="Proteomes" id="UP001500804">
    <property type="component" value="Unassembled WGS sequence"/>
</dbReference>
<evidence type="ECO:0000256" key="1">
    <source>
        <dbReference type="ARBA" id="ARBA00022723"/>
    </source>
</evidence>
<dbReference type="InterPro" id="IPR036264">
    <property type="entry name" value="Bact_exopeptidase_dim_dom"/>
</dbReference>
<dbReference type="InterPro" id="IPR011650">
    <property type="entry name" value="Peptidase_M20_dimer"/>
</dbReference>
<dbReference type="PANTHER" id="PTHR43808">
    <property type="entry name" value="ACETYLORNITHINE DEACETYLASE"/>
    <property type="match status" value="1"/>
</dbReference>
<dbReference type="RefSeq" id="WP_345604639.1">
    <property type="nucleotide sequence ID" value="NZ_BAABJO010000006.1"/>
</dbReference>
<reference evidence="5" key="1">
    <citation type="journal article" date="2019" name="Int. J. Syst. Evol. Microbiol.">
        <title>The Global Catalogue of Microorganisms (GCM) 10K type strain sequencing project: providing services to taxonomists for standard genome sequencing and annotation.</title>
        <authorList>
            <consortium name="The Broad Institute Genomics Platform"/>
            <consortium name="The Broad Institute Genome Sequencing Center for Infectious Disease"/>
            <person name="Wu L."/>
            <person name="Ma J."/>
        </authorList>
    </citation>
    <scope>NUCLEOTIDE SEQUENCE [LARGE SCALE GENOMIC DNA]</scope>
    <source>
        <strain evidence="5">JCM 18302</strain>
    </source>
</reference>
<evidence type="ECO:0000313" key="4">
    <source>
        <dbReference type="EMBL" id="GAA5117609.1"/>
    </source>
</evidence>
<evidence type="ECO:0000256" key="2">
    <source>
        <dbReference type="ARBA" id="ARBA00022801"/>
    </source>
</evidence>
<name>A0ABP9NFS3_9PSEU</name>